<evidence type="ECO:0000313" key="3">
    <source>
        <dbReference type="Proteomes" id="UP000030021"/>
    </source>
</evidence>
<dbReference type="InterPro" id="IPR020556">
    <property type="entry name" value="Amidase_CS"/>
</dbReference>
<dbReference type="EC" id="6.3.5.7" evidence="2"/>
<dbReference type="GO" id="GO:0050566">
    <property type="term" value="F:asparaginyl-tRNA synthase (glutamine-hydrolyzing) activity"/>
    <property type="evidence" value="ECO:0007669"/>
    <property type="project" value="UniProtKB-EC"/>
</dbReference>
<dbReference type="GO" id="GO:0050567">
    <property type="term" value="F:glutaminyl-tRNA synthase (glutamine-hydrolyzing) activity"/>
    <property type="evidence" value="ECO:0007669"/>
    <property type="project" value="UniProtKB-EC"/>
</dbReference>
<dbReference type="InterPro" id="IPR000120">
    <property type="entry name" value="Amidase"/>
</dbReference>
<dbReference type="OrthoDB" id="9777859at2"/>
<feature type="domain" description="Amidase" evidence="1">
    <location>
        <begin position="36"/>
        <end position="438"/>
    </location>
</feature>
<gene>
    <name evidence="2" type="ORF">rosmuc_03623</name>
</gene>
<dbReference type="Pfam" id="PF01425">
    <property type="entry name" value="Amidase"/>
    <property type="match status" value="1"/>
</dbReference>
<dbReference type="InterPro" id="IPR036928">
    <property type="entry name" value="AS_sf"/>
</dbReference>
<dbReference type="SUPFAM" id="SSF75304">
    <property type="entry name" value="Amidase signature (AS) enzymes"/>
    <property type="match status" value="1"/>
</dbReference>
<dbReference type="PATRIC" id="fig|1288298.3.peg.3631"/>
<organism evidence="2 3">
    <name type="scientific">Roseovarius mucosus DSM 17069</name>
    <dbReference type="NCBI Taxonomy" id="1288298"/>
    <lineage>
        <taxon>Bacteria</taxon>
        <taxon>Pseudomonadati</taxon>
        <taxon>Pseudomonadota</taxon>
        <taxon>Alphaproteobacteria</taxon>
        <taxon>Rhodobacterales</taxon>
        <taxon>Roseobacteraceae</taxon>
        <taxon>Roseovarius</taxon>
    </lineage>
</organism>
<accession>A0A0A0HHQ5</accession>
<dbReference type="RefSeq" id="WP_037274704.1">
    <property type="nucleotide sequence ID" value="NZ_KN293982.1"/>
</dbReference>
<keyword evidence="2" id="KW-0436">Ligase</keyword>
<evidence type="ECO:0000259" key="1">
    <source>
        <dbReference type="Pfam" id="PF01425"/>
    </source>
</evidence>
<dbReference type="GO" id="GO:0016740">
    <property type="term" value="F:transferase activity"/>
    <property type="evidence" value="ECO:0007669"/>
    <property type="project" value="UniProtKB-KW"/>
</dbReference>
<protein>
    <submittedName>
        <fullName evidence="2">Asp-tRNAAsn/Glu-tRNAGln amidotransferase A subunit</fullName>
        <ecNumber evidence="2">6.3.5.6</ecNumber>
        <ecNumber evidence="2">6.3.5.7</ecNumber>
    </submittedName>
</protein>
<dbReference type="Gene3D" id="3.90.1300.10">
    <property type="entry name" value="Amidase signature (AS) domain"/>
    <property type="match status" value="1"/>
</dbReference>
<sequence length="448" mass="47380">MSKSESLSDLVVALAEGRQTPDSLAKQSLERETQLADLNAFVTIDEEIVTAQAKAATQRRKTGKPLSPIDGVPIAVKDNYLTKDYSTTACSNALPLEPKGIDATIVANLRAAGAVIFGKTNMHEWAFGATNSTSSIGATRNPHNQEHITGGSSGGSAAAVAAGIVGAALGSDTGGSVRIPSSACGVYGFKPTYGRASRHGVLPLSWSLDAPGPIAASLDDIALLLPYFLGADKRDSSTTRAKPFSPETAPEKLQVLHLTGTGLERAEDVNSVVCSALSGSDVAVADVSLPDMRSYFAAWEAILHVEASSYHEDLLSRTDSGFSSITRAHLEVGKQLTAQEALHAQKLRARFSDLLLNGLGEWDALALPTLPVLAPRHGEDRQKFGGRDVTTQDSMTWFCWLGNLAGLPSISLPIGVSINGLPIGMMLMGRPGQDELLLDIARRFDKRP</sequence>
<name>A0A0A0HHQ5_9RHOB</name>
<dbReference type="AlphaFoldDB" id="A0A0A0HHQ5"/>
<dbReference type="EMBL" id="AONH01000017">
    <property type="protein sequence ID" value="KGM86481.1"/>
    <property type="molecule type" value="Genomic_DNA"/>
</dbReference>
<dbReference type="EC" id="6.3.5.6" evidence="2"/>
<dbReference type="Proteomes" id="UP000030021">
    <property type="component" value="Unassembled WGS sequence"/>
</dbReference>
<reference evidence="2 3" key="1">
    <citation type="submission" date="2013-01" db="EMBL/GenBank/DDBJ databases">
        <authorList>
            <person name="Fiebig A."/>
            <person name="Goeker M."/>
            <person name="Klenk H.-P.P."/>
        </authorList>
    </citation>
    <scope>NUCLEOTIDE SEQUENCE [LARGE SCALE GENOMIC DNA]</scope>
    <source>
        <strain evidence="2 3">DSM 17069</strain>
    </source>
</reference>
<proteinExistence type="predicted"/>
<dbReference type="eggNOG" id="COG0154">
    <property type="taxonomic scope" value="Bacteria"/>
</dbReference>
<keyword evidence="2" id="KW-0808">Transferase</keyword>
<dbReference type="InterPro" id="IPR023631">
    <property type="entry name" value="Amidase_dom"/>
</dbReference>
<evidence type="ECO:0000313" key="2">
    <source>
        <dbReference type="EMBL" id="KGM86481.1"/>
    </source>
</evidence>
<dbReference type="PANTHER" id="PTHR11895:SF67">
    <property type="entry name" value="AMIDASE DOMAIN-CONTAINING PROTEIN"/>
    <property type="match status" value="1"/>
</dbReference>
<dbReference type="PROSITE" id="PS00571">
    <property type="entry name" value="AMIDASES"/>
    <property type="match status" value="1"/>
</dbReference>
<dbReference type="PANTHER" id="PTHR11895">
    <property type="entry name" value="TRANSAMIDASE"/>
    <property type="match status" value="1"/>
</dbReference>
<dbReference type="HOGENOM" id="CLU_009600_0_3_5"/>
<comment type="caution">
    <text evidence="2">The sequence shown here is derived from an EMBL/GenBank/DDBJ whole genome shotgun (WGS) entry which is preliminary data.</text>
</comment>